<dbReference type="Proteomes" id="UP001279734">
    <property type="component" value="Unassembled WGS sequence"/>
</dbReference>
<name>A0AAD3SK13_NEPGR</name>
<keyword evidence="2" id="KW-1185">Reference proteome</keyword>
<dbReference type="EMBL" id="BSYO01000012">
    <property type="protein sequence ID" value="GMH12608.1"/>
    <property type="molecule type" value="Genomic_DNA"/>
</dbReference>
<dbReference type="AlphaFoldDB" id="A0AAD3SK13"/>
<proteinExistence type="predicted"/>
<reference evidence="1" key="1">
    <citation type="submission" date="2023-05" db="EMBL/GenBank/DDBJ databases">
        <title>Nepenthes gracilis genome sequencing.</title>
        <authorList>
            <person name="Fukushima K."/>
        </authorList>
    </citation>
    <scope>NUCLEOTIDE SEQUENCE</scope>
    <source>
        <strain evidence="1">SING2019-196</strain>
    </source>
</reference>
<sequence length="110" mass="12231">MPKCSQACTISTVQAQYFQLLTCSVNHISFVNFPNHDSVRVYFCQSTLSLSSNGMSSCMISAVQDGIFNFLAMLFHYFKGQSASLMKAWTAHGTESITNFRSSEVECFSV</sequence>
<organism evidence="1 2">
    <name type="scientific">Nepenthes gracilis</name>
    <name type="common">Slender pitcher plant</name>
    <dbReference type="NCBI Taxonomy" id="150966"/>
    <lineage>
        <taxon>Eukaryota</taxon>
        <taxon>Viridiplantae</taxon>
        <taxon>Streptophyta</taxon>
        <taxon>Embryophyta</taxon>
        <taxon>Tracheophyta</taxon>
        <taxon>Spermatophyta</taxon>
        <taxon>Magnoliopsida</taxon>
        <taxon>eudicotyledons</taxon>
        <taxon>Gunneridae</taxon>
        <taxon>Pentapetalae</taxon>
        <taxon>Caryophyllales</taxon>
        <taxon>Nepenthaceae</taxon>
        <taxon>Nepenthes</taxon>
    </lineage>
</organism>
<accession>A0AAD3SK13</accession>
<evidence type="ECO:0000313" key="1">
    <source>
        <dbReference type="EMBL" id="GMH12608.1"/>
    </source>
</evidence>
<protein>
    <submittedName>
        <fullName evidence="1">Uncharacterized protein</fullName>
    </submittedName>
</protein>
<gene>
    <name evidence="1" type="ORF">Nepgr_014449</name>
</gene>
<comment type="caution">
    <text evidence="1">The sequence shown here is derived from an EMBL/GenBank/DDBJ whole genome shotgun (WGS) entry which is preliminary data.</text>
</comment>
<evidence type="ECO:0000313" key="2">
    <source>
        <dbReference type="Proteomes" id="UP001279734"/>
    </source>
</evidence>